<dbReference type="SUPFAM" id="SSF54631">
    <property type="entry name" value="CBS-domain pair"/>
    <property type="match status" value="2"/>
</dbReference>
<dbReference type="EMBL" id="APMM01000031">
    <property type="protein sequence ID" value="ENN95974.1"/>
    <property type="molecule type" value="Genomic_DNA"/>
</dbReference>
<dbReference type="Pfam" id="PF00571">
    <property type="entry name" value="CBS"/>
    <property type="match status" value="4"/>
</dbReference>
<dbReference type="STRING" id="1069083.GCA_000371805_00487"/>
<gene>
    <name evidence="5" type="ORF">J422_05010</name>
</gene>
<dbReference type="OrthoDB" id="43333at2157"/>
<organism evidence="5 6">
    <name type="scientific">Methanocaldococcus villosus KIN24-T80</name>
    <dbReference type="NCBI Taxonomy" id="1069083"/>
    <lineage>
        <taxon>Archaea</taxon>
        <taxon>Methanobacteriati</taxon>
        <taxon>Methanobacteriota</taxon>
        <taxon>Methanomada group</taxon>
        <taxon>Methanococci</taxon>
        <taxon>Methanococcales</taxon>
        <taxon>Methanocaldococcaceae</taxon>
        <taxon>Methanocaldococcus</taxon>
    </lineage>
</organism>
<keyword evidence="2 3" id="KW-0129">CBS domain</keyword>
<evidence type="ECO:0000259" key="4">
    <source>
        <dbReference type="PROSITE" id="PS51371"/>
    </source>
</evidence>
<dbReference type="Gene3D" id="3.10.580.10">
    <property type="entry name" value="CBS-domain"/>
    <property type="match status" value="2"/>
</dbReference>
<evidence type="ECO:0000256" key="3">
    <source>
        <dbReference type="PROSITE-ProRule" id="PRU00703"/>
    </source>
</evidence>
<accession>N6UUF6</accession>
<protein>
    <recommendedName>
        <fullName evidence="4">CBS domain-containing protein</fullName>
    </recommendedName>
</protein>
<dbReference type="PANTHER" id="PTHR43080">
    <property type="entry name" value="CBS DOMAIN-CONTAINING PROTEIN CBSX3, MITOCHONDRIAL"/>
    <property type="match status" value="1"/>
</dbReference>
<feature type="domain" description="CBS" evidence="4">
    <location>
        <begin position="151"/>
        <end position="206"/>
    </location>
</feature>
<dbReference type="AlphaFoldDB" id="N6UUF6"/>
<sequence>MRALDVVKNKEIVKIYPTTTIREALKIMNENRFRRLPIVYPNNKLVGIITAMDIVDFIGGGSKYNLIREKFNRNFVAAINQPVREIMTKEVITLDENDDIDMAIETFLNKNVGGVPILDKEGHFLSLITERDVIKALINKIDENETIEDYITRKIIYATPGERLKDVARTMVRNGFRRLPVVSEDKLVGIITATDFIKLLGSNWTFKKMEMGNVREITNVRIEEIMIKDVITANNNDKLKDVAKIMVEKDIGALPVVEDSKLIGIITEKDVIKYFT</sequence>
<feature type="domain" description="CBS" evidence="4">
    <location>
        <begin position="8"/>
        <end position="64"/>
    </location>
</feature>
<dbReference type="InterPro" id="IPR000644">
    <property type="entry name" value="CBS_dom"/>
</dbReference>
<keyword evidence="1" id="KW-0677">Repeat</keyword>
<evidence type="ECO:0000256" key="1">
    <source>
        <dbReference type="ARBA" id="ARBA00022737"/>
    </source>
</evidence>
<keyword evidence="6" id="KW-1185">Reference proteome</keyword>
<dbReference type="InterPro" id="IPR046342">
    <property type="entry name" value="CBS_dom_sf"/>
</dbReference>
<dbReference type="SMART" id="SM00116">
    <property type="entry name" value="CBS"/>
    <property type="match status" value="4"/>
</dbReference>
<reference evidence="5 6" key="1">
    <citation type="journal article" date="2013" name="Genome Announc.">
        <title>Draft Genome Sequence of a Highly Flagellated, Fast-Swimming Archaeon, Methanocaldococcus villosus Strain KIN24-T80 (DSM 22612).</title>
        <authorList>
            <person name="Thennarasu S."/>
            <person name="Polireddy D."/>
            <person name="Antony A."/>
            <person name="Yada M.R."/>
            <person name="Algarawi S."/>
            <person name="Sivakumar N."/>
        </authorList>
    </citation>
    <scope>NUCLEOTIDE SEQUENCE [LARGE SCALE GENOMIC DNA]</scope>
    <source>
        <strain evidence="5 6">KIN24-T80</strain>
    </source>
</reference>
<dbReference type="InterPro" id="IPR051257">
    <property type="entry name" value="Diverse_CBS-Domain"/>
</dbReference>
<name>N6UUF6_9EURY</name>
<evidence type="ECO:0000313" key="6">
    <source>
        <dbReference type="Proteomes" id="UP000053695"/>
    </source>
</evidence>
<dbReference type="Proteomes" id="UP000053695">
    <property type="component" value="Unassembled WGS sequence"/>
</dbReference>
<evidence type="ECO:0000313" key="5">
    <source>
        <dbReference type="EMBL" id="ENN95974.1"/>
    </source>
</evidence>
<dbReference type="PATRIC" id="fig|1069083.5.peg.982"/>
<dbReference type="RefSeq" id="WP_004592120.1">
    <property type="nucleotide sequence ID" value="NZ_APMM01000031.1"/>
</dbReference>
<comment type="caution">
    <text evidence="5">The sequence shown here is derived from an EMBL/GenBank/DDBJ whole genome shotgun (WGS) entry which is preliminary data.</text>
</comment>
<dbReference type="PANTHER" id="PTHR43080:SF2">
    <property type="entry name" value="CBS DOMAIN-CONTAINING PROTEIN"/>
    <property type="match status" value="1"/>
</dbReference>
<feature type="domain" description="CBS" evidence="4">
    <location>
        <begin position="226"/>
        <end position="276"/>
    </location>
</feature>
<dbReference type="CDD" id="cd04631">
    <property type="entry name" value="CBS_archAMPK_gamma-repeat2"/>
    <property type="match status" value="1"/>
</dbReference>
<dbReference type="PROSITE" id="PS51371">
    <property type="entry name" value="CBS"/>
    <property type="match status" value="4"/>
</dbReference>
<evidence type="ECO:0000256" key="2">
    <source>
        <dbReference type="ARBA" id="ARBA00023122"/>
    </source>
</evidence>
<feature type="domain" description="CBS" evidence="4">
    <location>
        <begin position="87"/>
        <end position="143"/>
    </location>
</feature>
<proteinExistence type="predicted"/>